<reference evidence="2" key="1">
    <citation type="journal article" date="2019" name="Int. J. Syst. Evol. Microbiol.">
        <title>The Global Catalogue of Microorganisms (GCM) 10K type strain sequencing project: providing services to taxonomists for standard genome sequencing and annotation.</title>
        <authorList>
            <consortium name="The Broad Institute Genomics Platform"/>
            <consortium name="The Broad Institute Genome Sequencing Center for Infectious Disease"/>
            <person name="Wu L."/>
            <person name="Ma J."/>
        </authorList>
    </citation>
    <scope>NUCLEOTIDE SEQUENCE [LARGE SCALE GENOMIC DNA]</scope>
    <source>
        <strain evidence="2">JCM 30846</strain>
    </source>
</reference>
<gene>
    <name evidence="1" type="ORF">GCM10023082_39360</name>
</gene>
<organism evidence="1 2">
    <name type="scientific">Streptomyces tremellae</name>
    <dbReference type="NCBI Taxonomy" id="1124239"/>
    <lineage>
        <taxon>Bacteria</taxon>
        <taxon>Bacillati</taxon>
        <taxon>Actinomycetota</taxon>
        <taxon>Actinomycetes</taxon>
        <taxon>Kitasatosporales</taxon>
        <taxon>Streptomycetaceae</taxon>
        <taxon>Streptomyces</taxon>
    </lineage>
</organism>
<sequence>MYAIRCRGRAGDAPSRPYAPATGYATLLCCRRHVDLCRVASAVCRRAVD</sequence>
<evidence type="ECO:0000313" key="1">
    <source>
        <dbReference type="EMBL" id="GAA3738262.1"/>
    </source>
</evidence>
<dbReference type="EMBL" id="BAABEP010000028">
    <property type="protein sequence ID" value="GAA3738262.1"/>
    <property type="molecule type" value="Genomic_DNA"/>
</dbReference>
<proteinExistence type="predicted"/>
<dbReference type="Proteomes" id="UP001499884">
    <property type="component" value="Unassembled WGS sequence"/>
</dbReference>
<accession>A0ABP7FF19</accession>
<dbReference type="RefSeq" id="WP_345648992.1">
    <property type="nucleotide sequence ID" value="NZ_BAABEP010000028.1"/>
</dbReference>
<comment type="caution">
    <text evidence="1">The sequence shown here is derived from an EMBL/GenBank/DDBJ whole genome shotgun (WGS) entry which is preliminary data.</text>
</comment>
<evidence type="ECO:0000313" key="2">
    <source>
        <dbReference type="Proteomes" id="UP001499884"/>
    </source>
</evidence>
<protein>
    <submittedName>
        <fullName evidence="1">Uncharacterized protein</fullName>
    </submittedName>
</protein>
<keyword evidence="2" id="KW-1185">Reference proteome</keyword>
<name>A0ABP7FF19_9ACTN</name>